<reference evidence="1 2" key="1">
    <citation type="submission" date="2020-05" db="EMBL/GenBank/DDBJ databases">
        <title>Descriptions of Corynebacterium xxxx sp. nov., Corynebacterium yyyy sp. nov. and Corynebacterium zzzz sp. nov.</title>
        <authorList>
            <person name="Zhang G."/>
        </authorList>
    </citation>
    <scope>NUCLEOTIDE SEQUENCE [LARGE SCALE GENOMIC DNA]</scope>
    <source>
        <strain evidence="2">zg-915</strain>
    </source>
</reference>
<proteinExistence type="predicted"/>
<evidence type="ECO:0000313" key="1">
    <source>
        <dbReference type="EMBL" id="MBA1836192.1"/>
    </source>
</evidence>
<dbReference type="RefSeq" id="WP_181195451.1">
    <property type="nucleotide sequence ID" value="NZ_JABFEE010000015.1"/>
</dbReference>
<organism evidence="1 2">
    <name type="scientific">Corynebacterium wankanglinii</name>
    <dbReference type="NCBI Taxonomy" id="2735136"/>
    <lineage>
        <taxon>Bacteria</taxon>
        <taxon>Bacillati</taxon>
        <taxon>Actinomycetota</taxon>
        <taxon>Actinomycetes</taxon>
        <taxon>Mycobacteriales</taxon>
        <taxon>Corynebacteriaceae</taxon>
        <taxon>Corynebacterium</taxon>
    </lineage>
</organism>
<gene>
    <name evidence="1" type="ORF">HMC16_10790</name>
</gene>
<comment type="caution">
    <text evidence="1">The sequence shown here is derived from an EMBL/GenBank/DDBJ whole genome shotgun (WGS) entry which is preliminary data.</text>
</comment>
<dbReference type="Proteomes" id="UP000581408">
    <property type="component" value="Unassembled WGS sequence"/>
</dbReference>
<protein>
    <submittedName>
        <fullName evidence="1">Uncharacterized protein</fullName>
    </submittedName>
</protein>
<dbReference type="AlphaFoldDB" id="A0A838CMR1"/>
<name>A0A838CMR1_9CORY</name>
<sequence>MIYQINGTGSQSSSRRTLELRHLCLPLDRVRKLVLELLLVEQEQEQERTVECSHEKDCLALAA</sequence>
<accession>A0A838CMR1</accession>
<evidence type="ECO:0000313" key="2">
    <source>
        <dbReference type="Proteomes" id="UP000581408"/>
    </source>
</evidence>
<dbReference type="EMBL" id="JABFEE010000015">
    <property type="protein sequence ID" value="MBA1836192.1"/>
    <property type="molecule type" value="Genomic_DNA"/>
</dbReference>